<dbReference type="EMBL" id="BPVZ01000142">
    <property type="protein sequence ID" value="GKV40467.1"/>
    <property type="molecule type" value="Genomic_DNA"/>
</dbReference>
<dbReference type="PROSITE" id="PS50090">
    <property type="entry name" value="MYB_LIKE"/>
    <property type="match status" value="2"/>
</dbReference>
<sequence length="347" mass="39578">MGRAPCCEKVGLKKGRWTSEEDEKLRKYIQENGEGSWRSLPKYAGLSRCGKSCRLRWINYLRDDLKKGNISSEEDEIIINLHASLGNRWSLIASYLPGRTDNEIKNYWNSHLSRKVHIFRRPGTGGGNTPAVVEIPKDVSVFKQKGRTSRWTMEKNRRSNNAQKEATVVSTKNSEVKVAVNEAVPLPSTPELEKEVLLTTMMEDSMVVLPSTFEEKGETENLMLCTVEKETEILGPYESEMLCFKDIMDNKLVDPNRVWTLNTEEQETTAAGVYIGDNQEIMNNMGISSDRLDCENLNSNSSELCSSTTLTPFVDDFQLDWDWGSIIHGGERWDDEKDESMSWLWND</sequence>
<feature type="domain" description="HTH myb-type" evidence="7">
    <location>
        <begin position="62"/>
        <end position="116"/>
    </location>
</feature>
<evidence type="ECO:0000259" key="6">
    <source>
        <dbReference type="PROSITE" id="PS50090"/>
    </source>
</evidence>
<dbReference type="InterPro" id="IPR009057">
    <property type="entry name" value="Homeodomain-like_sf"/>
</dbReference>
<keyword evidence="5" id="KW-0539">Nucleus</keyword>
<feature type="domain" description="Myb-like" evidence="6">
    <location>
        <begin position="9"/>
        <end position="61"/>
    </location>
</feature>
<dbReference type="PANTHER" id="PTHR47999">
    <property type="entry name" value="TRANSCRIPTION FACTOR MYB8-RELATED-RELATED"/>
    <property type="match status" value="1"/>
</dbReference>
<dbReference type="SMART" id="SM00717">
    <property type="entry name" value="SANT"/>
    <property type="match status" value="2"/>
</dbReference>
<accession>A0AAV5LVJ7</accession>
<feature type="domain" description="HTH myb-type" evidence="7">
    <location>
        <begin position="9"/>
        <end position="61"/>
    </location>
</feature>
<keyword evidence="3" id="KW-0238">DNA-binding</keyword>
<name>A0AAV5LVJ7_9ROSI</name>
<dbReference type="InterPro" id="IPR001005">
    <property type="entry name" value="SANT/Myb"/>
</dbReference>
<comment type="caution">
    <text evidence="8">The sequence shown here is derived from an EMBL/GenBank/DDBJ whole genome shotgun (WGS) entry which is preliminary data.</text>
</comment>
<dbReference type="Proteomes" id="UP001054252">
    <property type="component" value="Unassembled WGS sequence"/>
</dbReference>
<dbReference type="InterPro" id="IPR015495">
    <property type="entry name" value="Myb_TF_plants"/>
</dbReference>
<dbReference type="PROSITE" id="PS51294">
    <property type="entry name" value="HTH_MYB"/>
    <property type="match status" value="2"/>
</dbReference>
<evidence type="ECO:0000313" key="9">
    <source>
        <dbReference type="Proteomes" id="UP001054252"/>
    </source>
</evidence>
<dbReference type="AlphaFoldDB" id="A0AAV5LVJ7"/>
<keyword evidence="9" id="KW-1185">Reference proteome</keyword>
<evidence type="ECO:0000256" key="5">
    <source>
        <dbReference type="ARBA" id="ARBA00023242"/>
    </source>
</evidence>
<dbReference type="GO" id="GO:0005634">
    <property type="term" value="C:nucleus"/>
    <property type="evidence" value="ECO:0007669"/>
    <property type="project" value="UniProtKB-SubCell"/>
</dbReference>
<dbReference type="FunFam" id="1.10.10.60:FF:000121">
    <property type="entry name" value="Myb transcription factor"/>
    <property type="match status" value="1"/>
</dbReference>
<dbReference type="GO" id="GO:0003677">
    <property type="term" value="F:DNA binding"/>
    <property type="evidence" value="ECO:0007669"/>
    <property type="project" value="UniProtKB-KW"/>
</dbReference>
<evidence type="ECO:0000256" key="4">
    <source>
        <dbReference type="ARBA" id="ARBA00023163"/>
    </source>
</evidence>
<evidence type="ECO:0000259" key="7">
    <source>
        <dbReference type="PROSITE" id="PS51294"/>
    </source>
</evidence>
<keyword evidence="2" id="KW-0805">Transcription regulation</keyword>
<evidence type="ECO:0000256" key="1">
    <source>
        <dbReference type="ARBA" id="ARBA00004123"/>
    </source>
</evidence>
<reference evidence="8 9" key="1">
    <citation type="journal article" date="2021" name="Commun. Biol.">
        <title>The genome of Shorea leprosula (Dipterocarpaceae) highlights the ecological relevance of drought in aseasonal tropical rainforests.</title>
        <authorList>
            <person name="Ng K.K.S."/>
            <person name="Kobayashi M.J."/>
            <person name="Fawcett J.A."/>
            <person name="Hatakeyama M."/>
            <person name="Paape T."/>
            <person name="Ng C.H."/>
            <person name="Ang C.C."/>
            <person name="Tnah L.H."/>
            <person name="Lee C.T."/>
            <person name="Nishiyama T."/>
            <person name="Sese J."/>
            <person name="O'Brien M.J."/>
            <person name="Copetti D."/>
            <person name="Mohd Noor M.I."/>
            <person name="Ong R.C."/>
            <person name="Putra M."/>
            <person name="Sireger I.Z."/>
            <person name="Indrioko S."/>
            <person name="Kosugi Y."/>
            <person name="Izuno A."/>
            <person name="Isagi Y."/>
            <person name="Lee S.L."/>
            <person name="Shimizu K.K."/>
        </authorList>
    </citation>
    <scope>NUCLEOTIDE SEQUENCE [LARGE SCALE GENOMIC DNA]</scope>
    <source>
        <strain evidence="8">214</strain>
    </source>
</reference>
<gene>
    <name evidence="8" type="ORF">SLEP1_g48113</name>
</gene>
<evidence type="ECO:0000256" key="3">
    <source>
        <dbReference type="ARBA" id="ARBA00023125"/>
    </source>
</evidence>
<dbReference type="SUPFAM" id="SSF46689">
    <property type="entry name" value="Homeodomain-like"/>
    <property type="match status" value="1"/>
</dbReference>
<proteinExistence type="predicted"/>
<dbReference type="PANTHER" id="PTHR47999:SF6">
    <property type="entry name" value="MYB-RELATED PROTEIN P"/>
    <property type="match status" value="1"/>
</dbReference>
<comment type="subcellular location">
    <subcellularLocation>
        <location evidence="1">Nucleus</location>
    </subcellularLocation>
</comment>
<evidence type="ECO:0000313" key="8">
    <source>
        <dbReference type="EMBL" id="GKV40467.1"/>
    </source>
</evidence>
<evidence type="ECO:0000256" key="2">
    <source>
        <dbReference type="ARBA" id="ARBA00023015"/>
    </source>
</evidence>
<protein>
    <submittedName>
        <fullName evidence="8">Uncharacterized protein</fullName>
    </submittedName>
</protein>
<dbReference type="Gene3D" id="1.10.10.60">
    <property type="entry name" value="Homeodomain-like"/>
    <property type="match status" value="2"/>
</dbReference>
<dbReference type="InterPro" id="IPR017930">
    <property type="entry name" value="Myb_dom"/>
</dbReference>
<dbReference type="Pfam" id="PF00249">
    <property type="entry name" value="Myb_DNA-binding"/>
    <property type="match status" value="2"/>
</dbReference>
<keyword evidence="4" id="KW-0804">Transcription</keyword>
<organism evidence="8 9">
    <name type="scientific">Rubroshorea leprosula</name>
    <dbReference type="NCBI Taxonomy" id="152421"/>
    <lineage>
        <taxon>Eukaryota</taxon>
        <taxon>Viridiplantae</taxon>
        <taxon>Streptophyta</taxon>
        <taxon>Embryophyta</taxon>
        <taxon>Tracheophyta</taxon>
        <taxon>Spermatophyta</taxon>
        <taxon>Magnoliopsida</taxon>
        <taxon>eudicotyledons</taxon>
        <taxon>Gunneridae</taxon>
        <taxon>Pentapetalae</taxon>
        <taxon>rosids</taxon>
        <taxon>malvids</taxon>
        <taxon>Malvales</taxon>
        <taxon>Dipterocarpaceae</taxon>
        <taxon>Rubroshorea</taxon>
    </lineage>
</organism>
<feature type="domain" description="Myb-like" evidence="6">
    <location>
        <begin position="62"/>
        <end position="112"/>
    </location>
</feature>
<dbReference type="CDD" id="cd00167">
    <property type="entry name" value="SANT"/>
    <property type="match status" value="2"/>
</dbReference>